<sequence length="267" mass="30893">MSKKISDYIISKYGNNWGTETLHVLSLEKLDDDFFNVLDQEIIKICYGKTPRDLSAVKKKVLKLINKGGNFKKGIVSELLMILYLTTKGYKQEFLFINLEEESFKKGLDGLYSKNNKHYVFESKSGDRITKESKKQFFNDKIKLALKGLEKSTTGKNENVWNNALSHVQLASDNESLINKIISYADDLENEKVESFKKENFNVIPAATLFFDNCLTDWKNLEVKDLDTIDTDYLLLLKNEYKSLNVILFSKKSLNESVELFKKYLKK</sequence>
<dbReference type="AlphaFoldDB" id="A0A7H9DRU7"/>
<dbReference type="KEGG" id="efal:FH779_06670"/>
<organism evidence="1 2">
    <name type="scientific">Empedobacter falsenii</name>
    <dbReference type="NCBI Taxonomy" id="343874"/>
    <lineage>
        <taxon>Bacteria</taxon>
        <taxon>Pseudomonadati</taxon>
        <taxon>Bacteroidota</taxon>
        <taxon>Flavobacteriia</taxon>
        <taxon>Flavobacteriales</taxon>
        <taxon>Weeksellaceae</taxon>
        <taxon>Empedobacter</taxon>
    </lineage>
</organism>
<gene>
    <name evidence="1" type="ORF">FH779_06670</name>
</gene>
<dbReference type="RefSeq" id="WP_180906478.1">
    <property type="nucleotide sequence ID" value="NZ_CP040908.1"/>
</dbReference>
<protein>
    <recommendedName>
        <fullName evidence="3">DUF1837 domain-containing protein</fullName>
    </recommendedName>
</protein>
<name>A0A7H9DRU7_9FLAO</name>
<dbReference type="GeneID" id="78401132"/>
<evidence type="ECO:0008006" key="3">
    <source>
        <dbReference type="Google" id="ProtNLM"/>
    </source>
</evidence>
<dbReference type="EMBL" id="CP040908">
    <property type="protein sequence ID" value="QLL57780.1"/>
    <property type="molecule type" value="Genomic_DNA"/>
</dbReference>
<evidence type="ECO:0000313" key="2">
    <source>
        <dbReference type="Proteomes" id="UP000510643"/>
    </source>
</evidence>
<evidence type="ECO:0000313" key="1">
    <source>
        <dbReference type="EMBL" id="QLL57780.1"/>
    </source>
</evidence>
<dbReference type="Proteomes" id="UP000510643">
    <property type="component" value="Chromosome"/>
</dbReference>
<reference evidence="1 2" key="1">
    <citation type="submission" date="2019-06" db="EMBL/GenBank/DDBJ databases">
        <title>Emergence of pandrug resistant Empedobacter falsenii in China.</title>
        <authorList>
            <person name="Dong N."/>
            <person name="Chen S."/>
            <person name="Zhang R."/>
        </authorList>
    </citation>
    <scope>NUCLEOTIDE SEQUENCE [LARGE SCALE GENOMIC DNA]</scope>
    <source>
        <strain evidence="1 2">1681-1</strain>
    </source>
</reference>
<keyword evidence="2" id="KW-1185">Reference proteome</keyword>
<proteinExistence type="predicted"/>
<accession>A0A7H9DRU7</accession>